<comment type="caution">
    <text evidence="1">The sequence shown here is derived from an EMBL/GenBank/DDBJ whole genome shotgun (WGS) entry which is preliminary data.</text>
</comment>
<sequence length="231" mass="26922">MVVVRRWWGNQDFGALLDNVKKTWEGRRLNSHQYHRRNGFPKRTLKSTNVEPLNPDLEHLLLRTKQGLVSEAPIQRLGLSFTGAKLWQLRDRKEDPSGEIQVQWKSGLQNGVSIEFLSAPSVEHVQNVRDKLVLAPFSLYSVPVPRSLTNDTIPWRQRGHGIEPGGPWAQVEELLVEQRYRDNLCRTRDRNLKSKASFVVTWFIYLQLHLTLTFCFQTIFVFYLHESNFNA</sequence>
<organism evidence="1 2">
    <name type="scientific">Vaccinium darrowii</name>
    <dbReference type="NCBI Taxonomy" id="229202"/>
    <lineage>
        <taxon>Eukaryota</taxon>
        <taxon>Viridiplantae</taxon>
        <taxon>Streptophyta</taxon>
        <taxon>Embryophyta</taxon>
        <taxon>Tracheophyta</taxon>
        <taxon>Spermatophyta</taxon>
        <taxon>Magnoliopsida</taxon>
        <taxon>eudicotyledons</taxon>
        <taxon>Gunneridae</taxon>
        <taxon>Pentapetalae</taxon>
        <taxon>asterids</taxon>
        <taxon>Ericales</taxon>
        <taxon>Ericaceae</taxon>
        <taxon>Vaccinioideae</taxon>
        <taxon>Vaccinieae</taxon>
        <taxon>Vaccinium</taxon>
    </lineage>
</organism>
<evidence type="ECO:0000313" key="1">
    <source>
        <dbReference type="EMBL" id="KAH7845553.1"/>
    </source>
</evidence>
<protein>
    <submittedName>
        <fullName evidence="1">Uncharacterized protein</fullName>
    </submittedName>
</protein>
<name>A0ACB7XX51_9ERIC</name>
<dbReference type="Proteomes" id="UP000828048">
    <property type="component" value="Chromosome 5"/>
</dbReference>
<reference evidence="1 2" key="1">
    <citation type="journal article" date="2021" name="Hortic Res">
        <title>High-quality reference genome and annotation aids understanding of berry development for evergreen blueberry (Vaccinium darrowii).</title>
        <authorList>
            <person name="Yu J."/>
            <person name="Hulse-Kemp A.M."/>
            <person name="Babiker E."/>
            <person name="Staton M."/>
        </authorList>
    </citation>
    <scope>NUCLEOTIDE SEQUENCE [LARGE SCALE GENOMIC DNA]</scope>
    <source>
        <strain evidence="2">cv. NJ 8807/NJ 8810</strain>
        <tissue evidence="1">Young leaf</tissue>
    </source>
</reference>
<gene>
    <name evidence="1" type="ORF">Vadar_003482</name>
</gene>
<evidence type="ECO:0000313" key="2">
    <source>
        <dbReference type="Proteomes" id="UP000828048"/>
    </source>
</evidence>
<proteinExistence type="predicted"/>
<accession>A0ACB7XX51</accession>
<keyword evidence="2" id="KW-1185">Reference proteome</keyword>
<dbReference type="EMBL" id="CM037155">
    <property type="protein sequence ID" value="KAH7845553.1"/>
    <property type="molecule type" value="Genomic_DNA"/>
</dbReference>